<dbReference type="PANTHER" id="PTHR13438">
    <property type="entry name" value="AMINOACYL TRNA SYNTHASE COMPLEX-INTERACTING MULTIFUNCTIONAL PROTEIN"/>
    <property type="match status" value="1"/>
</dbReference>
<dbReference type="PANTHER" id="PTHR13438:SF2">
    <property type="entry name" value="AMINOACYL TRNA SYNTHASE COMPLEX-INTERACTING MULTIFUNCTIONAL PROTEIN 2"/>
    <property type="match status" value="1"/>
</dbReference>
<evidence type="ECO:0000256" key="1">
    <source>
        <dbReference type="ARBA" id="ARBA00004496"/>
    </source>
</evidence>
<dbReference type="GO" id="GO:0006412">
    <property type="term" value="P:translation"/>
    <property type="evidence" value="ECO:0007669"/>
    <property type="project" value="UniProtKB-KW"/>
</dbReference>
<name>A0AAW2HQV8_9NEOP</name>
<dbReference type="EMBL" id="JARGDH010000003">
    <property type="protein sequence ID" value="KAL0272299.1"/>
    <property type="molecule type" value="Genomic_DNA"/>
</dbReference>
<sequence length="304" mass="34800">MDNTNVMYKMRPIFQLPEKIDLPTCMYSMRKILNSKIENYSTSDNNEILNHIVDKKPLPELPELEARWDKILDQLHQLTSEVNELKEQISSINVSDDPSLLLNLPKVHFDNLKIFEGAVINADPSRPPYSLLFINRFYKIFSIKTHVHSSVKSIPDSAKDFGQSESDKGLINITLIWKGGLLDTELILSPVKHISILGEVNILRYLGRLGLGFLQYPDTSGDATNNADGILDLCHHLQHTEVTREISTLYKNLASGLQRKEYFGNNIFNICDIAVWSVVKQKGCQNLTQNLVKWFNVMEQHMKY</sequence>
<evidence type="ECO:0000256" key="3">
    <source>
        <dbReference type="ARBA" id="ARBA00022917"/>
    </source>
</evidence>
<organism evidence="6">
    <name type="scientific">Menopon gallinae</name>
    <name type="common">poultry shaft louse</name>
    <dbReference type="NCBI Taxonomy" id="328185"/>
    <lineage>
        <taxon>Eukaryota</taxon>
        <taxon>Metazoa</taxon>
        <taxon>Ecdysozoa</taxon>
        <taxon>Arthropoda</taxon>
        <taxon>Hexapoda</taxon>
        <taxon>Insecta</taxon>
        <taxon>Pterygota</taxon>
        <taxon>Neoptera</taxon>
        <taxon>Paraneoptera</taxon>
        <taxon>Psocodea</taxon>
        <taxon>Troctomorpha</taxon>
        <taxon>Phthiraptera</taxon>
        <taxon>Amblycera</taxon>
        <taxon>Menoponidae</taxon>
        <taxon>Menopon</taxon>
    </lineage>
</organism>
<evidence type="ECO:0000256" key="2">
    <source>
        <dbReference type="ARBA" id="ARBA00022490"/>
    </source>
</evidence>
<protein>
    <recommendedName>
        <fullName evidence="5">AIMP2 thioredoxin-like domain-containing protein</fullName>
    </recommendedName>
</protein>
<comment type="subcellular location">
    <subcellularLocation>
        <location evidence="1">Cytoplasm</location>
    </subcellularLocation>
</comment>
<dbReference type="GO" id="GO:0005737">
    <property type="term" value="C:cytoplasm"/>
    <property type="evidence" value="ECO:0007669"/>
    <property type="project" value="UniProtKB-SubCell"/>
</dbReference>
<dbReference type="Gene3D" id="1.20.1050.130">
    <property type="match status" value="1"/>
</dbReference>
<accession>A0AAW2HQV8</accession>
<feature type="domain" description="AIMP2 thioredoxin-like" evidence="5">
    <location>
        <begin position="117"/>
        <end position="196"/>
    </location>
</feature>
<dbReference type="InterPro" id="IPR042360">
    <property type="entry name" value="AIMP2"/>
</dbReference>
<keyword evidence="2" id="KW-0963">Cytoplasm</keyword>
<evidence type="ECO:0000256" key="4">
    <source>
        <dbReference type="SAM" id="Coils"/>
    </source>
</evidence>
<gene>
    <name evidence="6" type="ORF">PYX00_005330</name>
</gene>
<dbReference type="InterPro" id="IPR041503">
    <property type="entry name" value="AIMP2_thioredoxin"/>
</dbReference>
<reference evidence="6" key="1">
    <citation type="journal article" date="2024" name="Gigascience">
        <title>Chromosome-level genome of the poultry shaft louse Menopon gallinae provides insight into the host-switching and adaptive evolution of parasitic lice.</title>
        <authorList>
            <person name="Xu Y."/>
            <person name="Ma L."/>
            <person name="Liu S."/>
            <person name="Liang Y."/>
            <person name="Liu Q."/>
            <person name="He Z."/>
            <person name="Tian L."/>
            <person name="Duan Y."/>
            <person name="Cai W."/>
            <person name="Li H."/>
            <person name="Song F."/>
        </authorList>
    </citation>
    <scope>NUCLEOTIDE SEQUENCE</scope>
    <source>
        <strain evidence="6">Cailab_2023a</strain>
    </source>
</reference>
<dbReference type="Pfam" id="PF18569">
    <property type="entry name" value="Thioredoxin_16"/>
    <property type="match status" value="1"/>
</dbReference>
<feature type="coiled-coil region" evidence="4">
    <location>
        <begin position="68"/>
        <end position="95"/>
    </location>
</feature>
<keyword evidence="3" id="KW-0648">Protein biosynthesis</keyword>
<evidence type="ECO:0000313" key="6">
    <source>
        <dbReference type="EMBL" id="KAL0272299.1"/>
    </source>
</evidence>
<keyword evidence="4" id="KW-0175">Coiled coil</keyword>
<dbReference type="GO" id="GO:0017101">
    <property type="term" value="C:aminoacyl-tRNA synthetase multienzyme complex"/>
    <property type="evidence" value="ECO:0007669"/>
    <property type="project" value="InterPro"/>
</dbReference>
<comment type="caution">
    <text evidence="6">The sequence shown here is derived from an EMBL/GenBank/DDBJ whole genome shotgun (WGS) entry which is preliminary data.</text>
</comment>
<proteinExistence type="predicted"/>
<dbReference type="AlphaFoldDB" id="A0AAW2HQV8"/>
<evidence type="ECO:0000259" key="5">
    <source>
        <dbReference type="Pfam" id="PF18569"/>
    </source>
</evidence>